<dbReference type="WBParaSite" id="GPUH_0001316601-mRNA-1">
    <property type="protein sequence ID" value="GPUH_0001316601-mRNA-1"/>
    <property type="gene ID" value="GPUH_0001316601"/>
</dbReference>
<sequence>MDNCFQAHSHSLQDDIANVKNQIRDVDKAIYDTKEELSRKEIRLKELEDKKKNKSGREKDEIEKRIKETMAALTATEAELDAVCHKGKETKTAIDRKAKSIQSDKKELEKKQNELKKLEAGSGGEEKRGKEAEEAVKRARNKIEALAKGMTTDEEGHAVTLDAQLTDRLKQLEPSLAKKKNELQLCSSQADSEERERSDLERKVRSIEVIISFIV</sequence>
<organism evidence="4">
    <name type="scientific">Gongylonema pulchrum</name>
    <dbReference type="NCBI Taxonomy" id="637853"/>
    <lineage>
        <taxon>Eukaryota</taxon>
        <taxon>Metazoa</taxon>
        <taxon>Ecdysozoa</taxon>
        <taxon>Nematoda</taxon>
        <taxon>Chromadorea</taxon>
        <taxon>Rhabditida</taxon>
        <taxon>Spirurina</taxon>
        <taxon>Spiruromorpha</taxon>
        <taxon>Spiruroidea</taxon>
        <taxon>Gongylonematidae</taxon>
        <taxon>Gongylonema</taxon>
    </lineage>
</organism>
<evidence type="ECO:0000313" key="4">
    <source>
        <dbReference type="WBParaSite" id="GPUH_0001316601-mRNA-1"/>
    </source>
</evidence>
<name>A0A183DWR0_9BILA</name>
<dbReference type="Proteomes" id="UP000271098">
    <property type="component" value="Unassembled WGS sequence"/>
</dbReference>
<evidence type="ECO:0000313" key="3">
    <source>
        <dbReference type="Proteomes" id="UP000271098"/>
    </source>
</evidence>
<feature type="region of interest" description="Disordered" evidence="1">
    <location>
        <begin position="85"/>
        <end position="137"/>
    </location>
</feature>
<proteinExistence type="predicted"/>
<dbReference type="AlphaFoldDB" id="A0A183DWR0"/>
<reference evidence="2 3" key="2">
    <citation type="submission" date="2018-11" db="EMBL/GenBank/DDBJ databases">
        <authorList>
            <consortium name="Pathogen Informatics"/>
        </authorList>
    </citation>
    <scope>NUCLEOTIDE SEQUENCE [LARGE SCALE GENOMIC DNA]</scope>
</reference>
<keyword evidence="3" id="KW-1185">Reference proteome</keyword>
<accession>A0A183DWR0</accession>
<evidence type="ECO:0000256" key="1">
    <source>
        <dbReference type="SAM" id="MobiDB-lite"/>
    </source>
</evidence>
<feature type="region of interest" description="Disordered" evidence="1">
    <location>
        <begin position="180"/>
        <end position="199"/>
    </location>
</feature>
<reference evidence="4" key="1">
    <citation type="submission" date="2016-06" db="UniProtKB">
        <authorList>
            <consortium name="WormBaseParasite"/>
        </authorList>
    </citation>
    <scope>IDENTIFICATION</scope>
</reference>
<dbReference type="EMBL" id="UYRT01079967">
    <property type="protein sequence ID" value="VDN21752.1"/>
    <property type="molecule type" value="Genomic_DNA"/>
</dbReference>
<gene>
    <name evidence="2" type="ORF">GPUH_LOCUS13151</name>
</gene>
<evidence type="ECO:0000313" key="2">
    <source>
        <dbReference type="EMBL" id="VDN21752.1"/>
    </source>
</evidence>
<protein>
    <submittedName>
        <fullName evidence="4">Myosin_tail_1 domain-containing protein</fullName>
    </submittedName>
</protein>